<protein>
    <submittedName>
        <fullName evidence="1">Uncharacterized protein</fullName>
    </submittedName>
</protein>
<evidence type="ECO:0000313" key="2">
    <source>
        <dbReference type="Proteomes" id="UP001420932"/>
    </source>
</evidence>
<reference evidence="1 2" key="1">
    <citation type="submission" date="2024-01" db="EMBL/GenBank/DDBJ databases">
        <title>Genome assemblies of Stephania.</title>
        <authorList>
            <person name="Yang L."/>
        </authorList>
    </citation>
    <scope>NUCLEOTIDE SEQUENCE [LARGE SCALE GENOMIC DNA]</scope>
    <source>
        <strain evidence="1">YNDBR</strain>
        <tissue evidence="1">Leaf</tissue>
    </source>
</reference>
<keyword evidence="2" id="KW-1185">Reference proteome</keyword>
<evidence type="ECO:0000313" key="1">
    <source>
        <dbReference type="EMBL" id="KAK9163001.1"/>
    </source>
</evidence>
<proteinExistence type="predicted"/>
<gene>
    <name evidence="1" type="ORF">Syun_003903</name>
</gene>
<dbReference type="AlphaFoldDB" id="A0AAP0Q4D3"/>
<organism evidence="1 2">
    <name type="scientific">Stephania yunnanensis</name>
    <dbReference type="NCBI Taxonomy" id="152371"/>
    <lineage>
        <taxon>Eukaryota</taxon>
        <taxon>Viridiplantae</taxon>
        <taxon>Streptophyta</taxon>
        <taxon>Embryophyta</taxon>
        <taxon>Tracheophyta</taxon>
        <taxon>Spermatophyta</taxon>
        <taxon>Magnoliopsida</taxon>
        <taxon>Ranunculales</taxon>
        <taxon>Menispermaceae</taxon>
        <taxon>Menispermoideae</taxon>
        <taxon>Cissampelideae</taxon>
        <taxon>Stephania</taxon>
    </lineage>
</organism>
<dbReference type="EMBL" id="JBBNAF010000002">
    <property type="protein sequence ID" value="KAK9163001.1"/>
    <property type="molecule type" value="Genomic_DNA"/>
</dbReference>
<sequence>MKHIVINAHFVCEKLAVGVFDLCYVPTLHQVADVFTKILPPSRFTVLCKKLNLCFSLKFNLSGDVRHSVKCLPIDHG</sequence>
<accession>A0AAP0Q4D3</accession>
<comment type="caution">
    <text evidence="1">The sequence shown here is derived from an EMBL/GenBank/DDBJ whole genome shotgun (WGS) entry which is preliminary data.</text>
</comment>
<name>A0AAP0Q4D3_9MAGN</name>
<dbReference type="Proteomes" id="UP001420932">
    <property type="component" value="Unassembled WGS sequence"/>
</dbReference>